<protein>
    <recommendedName>
        <fullName evidence="2">Lipoprotein</fullName>
    </recommendedName>
</protein>
<evidence type="ECO:0008006" key="2">
    <source>
        <dbReference type="Google" id="ProtNLM"/>
    </source>
</evidence>
<dbReference type="AlphaFoldDB" id="A0A382JNP4"/>
<gene>
    <name evidence="1" type="ORF">METZ01_LOCUS266193</name>
</gene>
<evidence type="ECO:0000313" key="1">
    <source>
        <dbReference type="EMBL" id="SVC13339.1"/>
    </source>
</evidence>
<accession>A0A382JNP4</accession>
<proteinExistence type="predicted"/>
<sequence length="133" mass="14225">MEKSLALAAVALMMSGCSFLFVGGPSSGWEDTQDLDRLRSIAAVRPCTTSKVPPITDGVLGAIYGGVALTMFFNPDAFEPADPPMTRGEELFAVGFLAAMGAPTIWSALSGNKKVNECRALRDKLTEALRRER</sequence>
<dbReference type="EMBL" id="UINC01075296">
    <property type="protein sequence ID" value="SVC13339.1"/>
    <property type="molecule type" value="Genomic_DNA"/>
</dbReference>
<reference evidence="1" key="1">
    <citation type="submission" date="2018-05" db="EMBL/GenBank/DDBJ databases">
        <authorList>
            <person name="Lanie J.A."/>
            <person name="Ng W.-L."/>
            <person name="Kazmierczak K.M."/>
            <person name="Andrzejewski T.M."/>
            <person name="Davidsen T.M."/>
            <person name="Wayne K.J."/>
            <person name="Tettelin H."/>
            <person name="Glass J.I."/>
            <person name="Rusch D."/>
            <person name="Podicherti R."/>
            <person name="Tsui H.-C.T."/>
            <person name="Winkler M.E."/>
        </authorList>
    </citation>
    <scope>NUCLEOTIDE SEQUENCE</scope>
</reference>
<name>A0A382JNP4_9ZZZZ</name>
<dbReference type="PROSITE" id="PS51257">
    <property type="entry name" value="PROKAR_LIPOPROTEIN"/>
    <property type="match status" value="1"/>
</dbReference>
<organism evidence="1">
    <name type="scientific">marine metagenome</name>
    <dbReference type="NCBI Taxonomy" id="408172"/>
    <lineage>
        <taxon>unclassified sequences</taxon>
        <taxon>metagenomes</taxon>
        <taxon>ecological metagenomes</taxon>
    </lineage>
</organism>